<reference evidence="2" key="1">
    <citation type="submission" date="2017-10" db="EMBL/GenBank/DDBJ databases">
        <authorList>
            <person name="Kravchenko I.K."/>
            <person name="Grouzdev D.S."/>
        </authorList>
    </citation>
    <scope>NUCLEOTIDE SEQUENCE [LARGE SCALE GENOMIC DNA]</scope>
    <source>
        <strain evidence="2">B2</strain>
    </source>
</reference>
<organism evidence="1 2">
    <name type="scientific">Azospirillum palustre</name>
    <dbReference type="NCBI Taxonomy" id="2044885"/>
    <lineage>
        <taxon>Bacteria</taxon>
        <taxon>Pseudomonadati</taxon>
        <taxon>Pseudomonadota</taxon>
        <taxon>Alphaproteobacteria</taxon>
        <taxon>Rhodospirillales</taxon>
        <taxon>Azospirillaceae</taxon>
        <taxon>Azospirillum</taxon>
    </lineage>
</organism>
<evidence type="ECO:0000313" key="2">
    <source>
        <dbReference type="Proteomes" id="UP000225379"/>
    </source>
</evidence>
<gene>
    <name evidence="1" type="ORF">CRT60_08680</name>
</gene>
<protein>
    <submittedName>
        <fullName evidence="1">Uncharacterized protein</fullName>
    </submittedName>
</protein>
<sequence>MSAPDIVELGRQWNDARLAFDIAIGALDDHGAAVEAQIPWPFVSHGKRGTVYMSPAEIDRDNRLSQKTKDRLKARLEHTVAAHNEARHRLGLAAMETVLNEASNEVGRLGHAIADDRSATLPAIVTKLEVLKVEVQDGGDMSGYAGGLLASALSDAKAMSAGPADDLAALHREWSDIADWLDGYHYGRRDDRYRYPDIVSHQWHLESQIADRPDSSLAAAVIRMDVALGTFVGSVLCGELEMLEEGAITGGALALEALRASAPHVECWTLKARQRGMERLAAMRAKEAQAELVGEMA</sequence>
<dbReference type="EMBL" id="PDKW01000039">
    <property type="protein sequence ID" value="PGH58023.1"/>
    <property type="molecule type" value="Genomic_DNA"/>
</dbReference>
<dbReference type="RefSeq" id="WP_098736008.1">
    <property type="nucleotide sequence ID" value="NZ_PDKW01000039.1"/>
</dbReference>
<dbReference type="OrthoDB" id="9952676at2"/>
<accession>A0A2B8BKF6</accession>
<dbReference type="AlphaFoldDB" id="A0A2B8BKF6"/>
<comment type="caution">
    <text evidence="1">The sequence shown here is derived from an EMBL/GenBank/DDBJ whole genome shotgun (WGS) entry which is preliminary data.</text>
</comment>
<name>A0A2B8BKF6_9PROT</name>
<proteinExistence type="predicted"/>
<dbReference type="Proteomes" id="UP000225379">
    <property type="component" value="Unassembled WGS sequence"/>
</dbReference>
<evidence type="ECO:0000313" key="1">
    <source>
        <dbReference type="EMBL" id="PGH58023.1"/>
    </source>
</evidence>
<keyword evidence="2" id="KW-1185">Reference proteome</keyword>